<evidence type="ECO:0000259" key="6">
    <source>
        <dbReference type="PROSITE" id="PS50240"/>
    </source>
</evidence>
<dbReference type="InterPro" id="IPR009003">
    <property type="entry name" value="Peptidase_S1_PA"/>
</dbReference>
<evidence type="ECO:0000259" key="7">
    <source>
        <dbReference type="PROSITE" id="PS51670"/>
    </source>
</evidence>
<organism evidence="8 9">
    <name type="scientific">Clavelina lepadiformis</name>
    <name type="common">Light-bulb sea squirt</name>
    <name type="synonym">Ascidia lepadiformis</name>
    <dbReference type="NCBI Taxonomy" id="159417"/>
    <lineage>
        <taxon>Eukaryota</taxon>
        <taxon>Metazoa</taxon>
        <taxon>Chordata</taxon>
        <taxon>Tunicata</taxon>
        <taxon>Ascidiacea</taxon>
        <taxon>Aplousobranchia</taxon>
        <taxon>Clavelinidae</taxon>
        <taxon>Clavelina</taxon>
    </lineage>
</organism>
<dbReference type="InterPro" id="IPR001254">
    <property type="entry name" value="Trypsin_dom"/>
</dbReference>
<dbReference type="InterPro" id="IPR043504">
    <property type="entry name" value="Peptidase_S1_PA_chymotrypsin"/>
</dbReference>
<dbReference type="SUPFAM" id="SSF50494">
    <property type="entry name" value="Trypsin-like serine proteases"/>
    <property type="match status" value="1"/>
</dbReference>
<dbReference type="Proteomes" id="UP001642483">
    <property type="component" value="Unassembled WGS sequence"/>
</dbReference>
<name>A0ABP0FZU5_CLALP</name>
<gene>
    <name evidence="8" type="ORF">CVLEPA_LOCUS14935</name>
</gene>
<keyword evidence="9" id="KW-1185">Reference proteome</keyword>
<feature type="domain" description="ShKT" evidence="7">
    <location>
        <begin position="34"/>
        <end position="68"/>
    </location>
</feature>
<protein>
    <recommendedName>
        <fullName evidence="10">Peptidase S1 domain-containing protein</fullName>
    </recommendedName>
</protein>
<dbReference type="Pfam" id="PF00089">
    <property type="entry name" value="Trypsin"/>
    <property type="match status" value="1"/>
</dbReference>
<dbReference type="InterPro" id="IPR001314">
    <property type="entry name" value="Peptidase_S1A"/>
</dbReference>
<dbReference type="PRINTS" id="PR00722">
    <property type="entry name" value="CHYMOTRYPSIN"/>
</dbReference>
<evidence type="ECO:0000313" key="8">
    <source>
        <dbReference type="EMBL" id="CAK8683924.1"/>
    </source>
</evidence>
<keyword evidence="3 4" id="KW-1015">Disulfide bond</keyword>
<feature type="disulfide bond" evidence="4">
    <location>
        <begin position="34"/>
        <end position="68"/>
    </location>
</feature>
<reference evidence="8 9" key="1">
    <citation type="submission" date="2024-02" db="EMBL/GenBank/DDBJ databases">
        <authorList>
            <person name="Daric V."/>
            <person name="Darras S."/>
        </authorList>
    </citation>
    <scope>NUCLEOTIDE SEQUENCE [LARGE SCALE GENOMIC DNA]</scope>
</reference>
<evidence type="ECO:0000313" key="9">
    <source>
        <dbReference type="Proteomes" id="UP001642483"/>
    </source>
</evidence>
<feature type="signal peptide" evidence="5">
    <location>
        <begin position="1"/>
        <end position="25"/>
    </location>
</feature>
<dbReference type="SMART" id="SM00020">
    <property type="entry name" value="Tryp_SPc"/>
    <property type="match status" value="1"/>
</dbReference>
<dbReference type="PANTHER" id="PTHR24252">
    <property type="entry name" value="ACROSIN-RELATED"/>
    <property type="match status" value="1"/>
</dbReference>
<dbReference type="CDD" id="cd00190">
    <property type="entry name" value="Tryp_SPc"/>
    <property type="match status" value="1"/>
</dbReference>
<dbReference type="PANTHER" id="PTHR24252:SF7">
    <property type="entry name" value="HYALIN"/>
    <property type="match status" value="1"/>
</dbReference>
<evidence type="ECO:0000256" key="2">
    <source>
        <dbReference type="ARBA" id="ARBA00022825"/>
    </source>
</evidence>
<feature type="disulfide bond" evidence="4">
    <location>
        <begin position="52"/>
        <end position="65"/>
    </location>
</feature>
<feature type="chain" id="PRO_5047042491" description="Peptidase S1 domain-containing protein" evidence="5">
    <location>
        <begin position="26"/>
        <end position="339"/>
    </location>
</feature>
<dbReference type="InterPro" id="IPR003582">
    <property type="entry name" value="ShKT_dom"/>
</dbReference>
<evidence type="ECO:0000256" key="5">
    <source>
        <dbReference type="SAM" id="SignalP"/>
    </source>
</evidence>
<keyword evidence="1" id="KW-0645">Protease</keyword>
<evidence type="ECO:0000256" key="3">
    <source>
        <dbReference type="ARBA" id="ARBA00023157"/>
    </source>
</evidence>
<proteinExistence type="predicted"/>
<evidence type="ECO:0008006" key="10">
    <source>
        <dbReference type="Google" id="ProtNLM"/>
    </source>
</evidence>
<comment type="caution">
    <text evidence="4">Lacks conserved residue(s) required for the propagation of feature annotation.</text>
</comment>
<keyword evidence="2" id="KW-0378">Hydrolase</keyword>
<keyword evidence="2" id="KW-0720">Serine protease</keyword>
<dbReference type="Gene3D" id="2.40.10.10">
    <property type="entry name" value="Trypsin-like serine proteases"/>
    <property type="match status" value="1"/>
</dbReference>
<comment type="caution">
    <text evidence="8">The sequence shown here is derived from an EMBL/GenBank/DDBJ whole genome shotgun (WGS) entry which is preliminary data.</text>
</comment>
<keyword evidence="5" id="KW-0732">Signal</keyword>
<sequence>MKVQILISFWCCIFAIQGNLFVATGQKTDDVEICADKSNSCAVHAEEVLKLCKFSFIKEQCQKTCMLCPEVTTAPPSSLYRGECGKPKFNPGLMLRITGGTDAKYGAIPWQVGIKQKFNDSSLFFRCGGTLISREHIVTAASCITGAKLPLLAYLGKHRNVSNLPDHGQLVVEISNITEHPQFDLTTFDNDLALLTMSSPVDFTDYIRPACLPKQNEEITPGKMALASGWGLESPSDSQPSHGVMQQVELPIISNMECNIIYLTQTGLANRITPNMICAGYLNGGKDACVGDGGGPLVVRHKGSYFLVGVISWGVGCGERPGVYTKVSKKVDWINAIIE</sequence>
<feature type="domain" description="Peptidase S1" evidence="6">
    <location>
        <begin position="97"/>
        <end position="339"/>
    </location>
</feature>
<dbReference type="PROSITE" id="PS50240">
    <property type="entry name" value="TRYPSIN_DOM"/>
    <property type="match status" value="1"/>
</dbReference>
<accession>A0ABP0FZU5</accession>
<evidence type="ECO:0000256" key="4">
    <source>
        <dbReference type="PROSITE-ProRule" id="PRU01005"/>
    </source>
</evidence>
<dbReference type="EMBL" id="CAWYQH010000097">
    <property type="protein sequence ID" value="CAK8683924.1"/>
    <property type="molecule type" value="Genomic_DNA"/>
</dbReference>
<dbReference type="PROSITE" id="PS51670">
    <property type="entry name" value="SHKT"/>
    <property type="match status" value="1"/>
</dbReference>
<evidence type="ECO:0000256" key="1">
    <source>
        <dbReference type="ARBA" id="ARBA00022670"/>
    </source>
</evidence>